<feature type="transmembrane region" description="Helical" evidence="1">
    <location>
        <begin position="72"/>
        <end position="93"/>
    </location>
</feature>
<evidence type="ECO:0000256" key="1">
    <source>
        <dbReference type="SAM" id="Phobius"/>
    </source>
</evidence>
<reference evidence="2 3" key="2">
    <citation type="submission" date="2018-11" db="EMBL/GenBank/DDBJ databases">
        <authorList>
            <consortium name="Pathogen Informatics"/>
        </authorList>
    </citation>
    <scope>NUCLEOTIDE SEQUENCE [LARGE SCALE GENOMIC DNA]</scope>
</reference>
<feature type="transmembrane region" description="Helical" evidence="1">
    <location>
        <begin position="105"/>
        <end position="124"/>
    </location>
</feature>
<name>A0A183ELV9_9BILA</name>
<keyword evidence="1" id="KW-0472">Membrane</keyword>
<proteinExistence type="predicted"/>
<keyword evidence="1" id="KW-1133">Transmembrane helix</keyword>
<dbReference type="AlphaFoldDB" id="A0A183ELV9"/>
<evidence type="ECO:0000313" key="2">
    <source>
        <dbReference type="EMBL" id="VDN39227.1"/>
    </source>
</evidence>
<dbReference type="Proteomes" id="UP000271098">
    <property type="component" value="Unassembled WGS sequence"/>
</dbReference>
<keyword evidence="1" id="KW-0812">Transmembrane</keyword>
<reference evidence="4" key="1">
    <citation type="submission" date="2016-06" db="UniProtKB">
        <authorList>
            <consortium name="WormBaseParasite"/>
        </authorList>
    </citation>
    <scope>IDENTIFICATION</scope>
</reference>
<organism evidence="4">
    <name type="scientific">Gongylonema pulchrum</name>
    <dbReference type="NCBI Taxonomy" id="637853"/>
    <lineage>
        <taxon>Eukaryota</taxon>
        <taxon>Metazoa</taxon>
        <taxon>Ecdysozoa</taxon>
        <taxon>Nematoda</taxon>
        <taxon>Chromadorea</taxon>
        <taxon>Rhabditida</taxon>
        <taxon>Spirurina</taxon>
        <taxon>Spiruromorpha</taxon>
        <taxon>Spiruroidea</taxon>
        <taxon>Gongylonematidae</taxon>
        <taxon>Gongylonema</taxon>
    </lineage>
</organism>
<evidence type="ECO:0000313" key="4">
    <source>
        <dbReference type="WBParaSite" id="GPUH_0002197701-mRNA-1"/>
    </source>
</evidence>
<sequence length="141" mass="16146">MSLVEQLTSSSDDRRVALQFAFYNCPLACSGWLSRVEREEKPLPVAIALIPYDTVISATDLFITHLARREGVMVLIAFLILKLLSHGVFVNLIHLFGDLYQNIDYVILFFTKTWVSLFFLLSIFEKSSKNLEFVYFLGDLS</sequence>
<dbReference type="EMBL" id="UYRT01093871">
    <property type="protein sequence ID" value="VDN39227.1"/>
    <property type="molecule type" value="Genomic_DNA"/>
</dbReference>
<protein>
    <submittedName>
        <fullName evidence="2 4">Uncharacterized protein</fullName>
    </submittedName>
</protein>
<evidence type="ECO:0000313" key="3">
    <source>
        <dbReference type="Proteomes" id="UP000271098"/>
    </source>
</evidence>
<dbReference type="WBParaSite" id="GPUH_0002197701-mRNA-1">
    <property type="protein sequence ID" value="GPUH_0002197701-mRNA-1"/>
    <property type="gene ID" value="GPUH_0002197701"/>
</dbReference>
<gene>
    <name evidence="2" type="ORF">GPUH_LOCUS21947</name>
</gene>
<keyword evidence="3" id="KW-1185">Reference proteome</keyword>
<accession>A0A183ELV9</accession>